<dbReference type="ESTHER" id="9prot-c8pfp1">
    <property type="family name" value="A85-IroE-IroD-Fes-Yiel"/>
</dbReference>
<dbReference type="RefSeq" id="WP_005870128.1">
    <property type="nucleotide sequence ID" value="NZ_ACYG01000017.1"/>
</dbReference>
<dbReference type="eggNOG" id="COG2819">
    <property type="taxonomic scope" value="Bacteria"/>
</dbReference>
<organism evidence="1 2">
    <name type="scientific">Campylobacter gracilis RM3268</name>
    <dbReference type="NCBI Taxonomy" id="553220"/>
    <lineage>
        <taxon>Bacteria</taxon>
        <taxon>Pseudomonadati</taxon>
        <taxon>Campylobacterota</taxon>
        <taxon>Epsilonproteobacteria</taxon>
        <taxon>Campylobacterales</taxon>
        <taxon>Campylobacteraceae</taxon>
        <taxon>Campylobacter</taxon>
    </lineage>
</organism>
<name>C8PFP1_9BACT</name>
<reference evidence="1 2" key="1">
    <citation type="submission" date="2009-07" db="EMBL/GenBank/DDBJ databases">
        <authorList>
            <person name="Madupu R."/>
            <person name="Sebastian Y."/>
            <person name="Durkin A.S."/>
            <person name="Torralba M."/>
            <person name="Methe B."/>
            <person name="Sutton G.G."/>
            <person name="Strausberg R.L."/>
            <person name="Nelson K.E."/>
        </authorList>
    </citation>
    <scope>NUCLEOTIDE SEQUENCE [LARGE SCALE GENOMIC DNA]</scope>
    <source>
        <strain evidence="1 2">RM3268</strain>
    </source>
</reference>
<dbReference type="InterPro" id="IPR029058">
    <property type="entry name" value="AB_hydrolase_fold"/>
</dbReference>
<dbReference type="Pfam" id="PF00756">
    <property type="entry name" value="Esterase"/>
    <property type="match status" value="1"/>
</dbReference>
<dbReference type="AlphaFoldDB" id="C8PFP1"/>
<dbReference type="EMBL" id="ACYG01000017">
    <property type="protein sequence ID" value="EEV18353.1"/>
    <property type="molecule type" value="Genomic_DNA"/>
</dbReference>
<dbReference type="SUPFAM" id="SSF53474">
    <property type="entry name" value="alpha/beta-Hydrolases"/>
    <property type="match status" value="1"/>
</dbReference>
<evidence type="ECO:0000313" key="1">
    <source>
        <dbReference type="EMBL" id="EEV18353.1"/>
    </source>
</evidence>
<dbReference type="Gene3D" id="3.40.50.1820">
    <property type="entry name" value="alpha/beta hydrolase"/>
    <property type="match status" value="1"/>
</dbReference>
<dbReference type="STRING" id="824.CGRAC_1571"/>
<dbReference type="OrthoDB" id="6381520at2"/>
<gene>
    <name evidence="1" type="ORF">CAMGR0001_0684</name>
</gene>
<comment type="caution">
    <text evidence="1">The sequence shown here is derived from an EMBL/GenBank/DDBJ whole genome shotgun (WGS) entry which is preliminary data.</text>
</comment>
<evidence type="ECO:0008006" key="3">
    <source>
        <dbReference type="Google" id="ProtNLM"/>
    </source>
</evidence>
<protein>
    <recommendedName>
        <fullName evidence="3">Esterase</fullName>
    </recommendedName>
</protein>
<keyword evidence="2" id="KW-1185">Reference proteome</keyword>
<evidence type="ECO:0000313" key="2">
    <source>
        <dbReference type="Proteomes" id="UP000005709"/>
    </source>
</evidence>
<accession>C8PFP1</accession>
<proteinExistence type="predicted"/>
<sequence length="211" mass="22784">MPIIYLHVLDFGATGTGEIYEFVSRQSDVDFVLTAVYLNEAQWGDKLSPWAAKSPFKGVCDFAGGGAEHLEKFTDELIPRIERQVFGAGKPAWRACAGYSLAGLFSAYAAFASDKFQKIACVSASFWFSGFDAFVAAHSPQRGLAHVYASLGEAEMNRKNPRGALCGETALNFIAKCRGAGAKAEFEQNPGGHMQDEIARISKAILSLVNS</sequence>
<dbReference type="InterPro" id="IPR000801">
    <property type="entry name" value="Esterase-like"/>
</dbReference>
<dbReference type="Proteomes" id="UP000005709">
    <property type="component" value="Unassembled WGS sequence"/>
</dbReference>